<keyword evidence="2" id="KW-0677">Repeat</keyword>
<name>A0AAU9ZEI7_PHORO</name>
<dbReference type="InterPro" id="IPR050694">
    <property type="entry name" value="LRRC14/PRAME"/>
</dbReference>
<dbReference type="Proteomes" id="UP001152836">
    <property type="component" value="Unassembled WGS sequence"/>
</dbReference>
<dbReference type="PANTHER" id="PTHR14224">
    <property type="entry name" value="SIMILAR TO PREFERENTIALLY EXPRESSED ANTIGEN IN MELANOMA-LIKE 3"/>
    <property type="match status" value="1"/>
</dbReference>
<gene>
    <name evidence="3" type="primary">Gm12790</name>
    <name evidence="3" type="ORF">PHOROB_LOCUS7865</name>
</gene>
<keyword evidence="1" id="KW-0433">Leucine-rich repeat</keyword>
<evidence type="ECO:0000313" key="4">
    <source>
        <dbReference type="Proteomes" id="UP001152836"/>
    </source>
</evidence>
<evidence type="ECO:0000256" key="2">
    <source>
        <dbReference type="ARBA" id="ARBA00022737"/>
    </source>
</evidence>
<accession>A0AAU9ZEI7</accession>
<evidence type="ECO:0000313" key="3">
    <source>
        <dbReference type="EMBL" id="CAH6790576.1"/>
    </source>
</evidence>
<organism evidence="3 4">
    <name type="scientific">Phodopus roborovskii</name>
    <name type="common">Roborovski's desert hamster</name>
    <name type="synonym">Cricetulus roborovskii</name>
    <dbReference type="NCBI Taxonomy" id="109678"/>
    <lineage>
        <taxon>Eukaryota</taxon>
        <taxon>Metazoa</taxon>
        <taxon>Chordata</taxon>
        <taxon>Craniata</taxon>
        <taxon>Vertebrata</taxon>
        <taxon>Euteleostomi</taxon>
        <taxon>Mammalia</taxon>
        <taxon>Eutheria</taxon>
        <taxon>Euarchontoglires</taxon>
        <taxon>Glires</taxon>
        <taxon>Rodentia</taxon>
        <taxon>Myomorpha</taxon>
        <taxon>Muroidea</taxon>
        <taxon>Cricetidae</taxon>
        <taxon>Cricetinae</taxon>
        <taxon>Phodopus</taxon>
    </lineage>
</organism>
<reference evidence="3" key="1">
    <citation type="submission" date="2022-06" db="EMBL/GenBank/DDBJ databases">
        <authorList>
            <person name="Andreotti S."/>
            <person name="Wyler E."/>
        </authorList>
    </citation>
    <scope>NUCLEOTIDE SEQUENCE</scope>
</reference>
<comment type="caution">
    <text evidence="3">The sequence shown here is derived from an EMBL/GenBank/DDBJ whole genome shotgun (WGS) entry which is preliminary data.</text>
</comment>
<dbReference type="AlphaFoldDB" id="A0AAU9ZEI7"/>
<dbReference type="EMBL" id="CALSGD010001431">
    <property type="protein sequence ID" value="CAH6790576.1"/>
    <property type="molecule type" value="Genomic_DNA"/>
</dbReference>
<protein>
    <submittedName>
        <fullName evidence="3">Gm12790 protein</fullName>
    </submittedName>
</protein>
<proteinExistence type="predicted"/>
<evidence type="ECO:0000256" key="1">
    <source>
        <dbReference type="ARBA" id="ARBA00022614"/>
    </source>
</evidence>
<sequence>MSYQAVPTLEQLAIQGLLADEDLTMFVLDDLPIFLFPPLFEQAFINRKTKVVKAMVKTWPFPCLPLGSLIKYVKVDNFQAVLDGMDWLTNETVWPRRCRLHVLNLHQTEHGFWERCVGTKNGFSRQKKEPLEKDSTSEGKKQPLKVLAEYTLMYLTLKDYNSYFMQWLKLRKYTVPSYFFNLVPKKKSMGTESHWT</sequence>
<keyword evidence="4" id="KW-1185">Reference proteome</keyword>